<proteinExistence type="predicted"/>
<evidence type="ECO:0000313" key="2">
    <source>
        <dbReference type="EMBL" id="KAK5081886.1"/>
    </source>
</evidence>
<protein>
    <submittedName>
        <fullName evidence="2">Uncharacterized protein</fullName>
    </submittedName>
</protein>
<feature type="region of interest" description="Disordered" evidence="1">
    <location>
        <begin position="63"/>
        <end position="85"/>
    </location>
</feature>
<dbReference type="Proteomes" id="UP001345013">
    <property type="component" value="Unassembled WGS sequence"/>
</dbReference>
<dbReference type="EMBL" id="JAVRRG010000132">
    <property type="protein sequence ID" value="KAK5081886.1"/>
    <property type="molecule type" value="Genomic_DNA"/>
</dbReference>
<keyword evidence="3" id="KW-1185">Reference proteome</keyword>
<gene>
    <name evidence="2" type="ORF">LTR24_008088</name>
</gene>
<organism evidence="2 3">
    <name type="scientific">Lithohypha guttulata</name>
    <dbReference type="NCBI Taxonomy" id="1690604"/>
    <lineage>
        <taxon>Eukaryota</taxon>
        <taxon>Fungi</taxon>
        <taxon>Dikarya</taxon>
        <taxon>Ascomycota</taxon>
        <taxon>Pezizomycotina</taxon>
        <taxon>Eurotiomycetes</taxon>
        <taxon>Chaetothyriomycetidae</taxon>
        <taxon>Chaetothyriales</taxon>
        <taxon>Trichomeriaceae</taxon>
        <taxon>Lithohypha</taxon>
    </lineage>
</organism>
<evidence type="ECO:0000313" key="3">
    <source>
        <dbReference type="Proteomes" id="UP001345013"/>
    </source>
</evidence>
<comment type="caution">
    <text evidence="2">The sequence shown here is derived from an EMBL/GenBank/DDBJ whole genome shotgun (WGS) entry which is preliminary data.</text>
</comment>
<accession>A0ABR0K141</accession>
<reference evidence="2 3" key="1">
    <citation type="submission" date="2023-08" db="EMBL/GenBank/DDBJ databases">
        <title>Black Yeasts Isolated from many extreme environments.</title>
        <authorList>
            <person name="Coleine C."/>
            <person name="Stajich J.E."/>
            <person name="Selbmann L."/>
        </authorList>
    </citation>
    <scope>NUCLEOTIDE SEQUENCE [LARGE SCALE GENOMIC DNA]</scope>
    <source>
        <strain evidence="2 3">CCFEE 5885</strain>
    </source>
</reference>
<sequence length="121" mass="13305">MGGCSPERKVGRERRYVGNRQFWTGSCGPSGWRSRVVAVGKTNVVDRPQLAWVQIDSVQVDGKGPAVGEESVLDETGPEEKLEQGKGAVWDEEGKVGSGRVQGLEGQLDWRMERIEISSMM</sequence>
<name>A0ABR0K141_9EURO</name>
<evidence type="ECO:0000256" key="1">
    <source>
        <dbReference type="SAM" id="MobiDB-lite"/>
    </source>
</evidence>